<dbReference type="Pfam" id="PF19912">
    <property type="entry name" value="DUF6385"/>
    <property type="match status" value="1"/>
</dbReference>
<dbReference type="STRING" id="1469647.BC351_14780"/>
<gene>
    <name evidence="2" type="ORF">BC351_14780</name>
</gene>
<evidence type="ECO:0000313" key="3">
    <source>
        <dbReference type="Proteomes" id="UP000190626"/>
    </source>
</evidence>
<evidence type="ECO:0000259" key="1">
    <source>
        <dbReference type="Pfam" id="PF19912"/>
    </source>
</evidence>
<proteinExistence type="predicted"/>
<feature type="domain" description="DUF6385" evidence="1">
    <location>
        <begin position="148"/>
        <end position="230"/>
    </location>
</feature>
<sequence length="233" mass="26160">MKEVLTISHKKISIKKSVKKQSSKKNNCAKKCFFIICSKKRSSLVRKKCPSRQKRKKTGLPCDQPNNIITLHQPVQVSSNQLDIRNLTPKSDKVEIFGNDGNEVRAVRTDPNGRLEVVVSPTNNTLFIEESFLNLKVTEHLLALPVQNTSTITMNSYAVINRGEVPAIVCAEISPNSVDFIKDCEDIVPPKSMKVFVLNRFLKWTRLILATDTTCGQGPTEVDVYFQAQTTIN</sequence>
<keyword evidence="3" id="KW-1185">Reference proteome</keyword>
<name>A0A1V4HS98_9BACL</name>
<dbReference type="EMBL" id="MBTG01000002">
    <property type="protein sequence ID" value="OPH61209.1"/>
    <property type="molecule type" value="Genomic_DNA"/>
</dbReference>
<accession>A0A1V4HS98</accession>
<dbReference type="Proteomes" id="UP000190626">
    <property type="component" value="Unassembled WGS sequence"/>
</dbReference>
<dbReference type="InterPro" id="IPR045965">
    <property type="entry name" value="DUF6385"/>
</dbReference>
<organism evidence="2 3">
    <name type="scientific">Paenibacillus ferrarius</name>
    <dbReference type="NCBI Taxonomy" id="1469647"/>
    <lineage>
        <taxon>Bacteria</taxon>
        <taxon>Bacillati</taxon>
        <taxon>Bacillota</taxon>
        <taxon>Bacilli</taxon>
        <taxon>Bacillales</taxon>
        <taxon>Paenibacillaceae</taxon>
        <taxon>Paenibacillus</taxon>
    </lineage>
</organism>
<evidence type="ECO:0000313" key="2">
    <source>
        <dbReference type="EMBL" id="OPH61209.1"/>
    </source>
</evidence>
<protein>
    <recommendedName>
        <fullName evidence="1">DUF6385 domain-containing protein</fullName>
    </recommendedName>
</protein>
<comment type="caution">
    <text evidence="2">The sequence shown here is derived from an EMBL/GenBank/DDBJ whole genome shotgun (WGS) entry which is preliminary data.</text>
</comment>
<dbReference type="AlphaFoldDB" id="A0A1V4HS98"/>
<reference evidence="3" key="1">
    <citation type="submission" date="2016-07" db="EMBL/GenBank/DDBJ databases">
        <authorList>
            <person name="Florea S."/>
            <person name="Webb J.S."/>
            <person name="Jaromczyk J."/>
            <person name="Schardl C.L."/>
        </authorList>
    </citation>
    <scope>NUCLEOTIDE SEQUENCE [LARGE SCALE GENOMIC DNA]</scope>
    <source>
        <strain evidence="3">CY1</strain>
    </source>
</reference>